<evidence type="ECO:0000259" key="11">
    <source>
        <dbReference type="PROSITE" id="PS50180"/>
    </source>
</evidence>
<dbReference type="Pfam" id="PF01602">
    <property type="entry name" value="Adaptin_N"/>
    <property type="match status" value="1"/>
</dbReference>
<dbReference type="GO" id="GO:0016192">
    <property type="term" value="P:vesicle-mediated transport"/>
    <property type="evidence" value="ECO:0007669"/>
    <property type="project" value="InterPro"/>
</dbReference>
<comment type="subcellular location">
    <subcellularLocation>
        <location evidence="1">Cytoplasmic vesicle membrane</location>
    </subcellularLocation>
    <subcellularLocation>
        <location evidence="2">Golgi apparatus</location>
    </subcellularLocation>
</comment>
<dbReference type="InterPro" id="IPR050840">
    <property type="entry name" value="Adaptor_Complx_Large_Subunit"/>
</dbReference>
<dbReference type="InterPro" id="IPR002553">
    <property type="entry name" value="Clathrin/coatomer_adapt-like_N"/>
</dbReference>
<evidence type="ECO:0000256" key="9">
    <source>
        <dbReference type="PIRNR" id="PIRNR037094"/>
    </source>
</evidence>
<dbReference type="InterPro" id="IPR017107">
    <property type="entry name" value="AP1_complex_gsu"/>
</dbReference>
<evidence type="ECO:0000256" key="7">
    <source>
        <dbReference type="ARBA" id="ARBA00023136"/>
    </source>
</evidence>
<evidence type="ECO:0000256" key="5">
    <source>
        <dbReference type="ARBA" id="ARBA00022927"/>
    </source>
</evidence>
<evidence type="ECO:0000256" key="6">
    <source>
        <dbReference type="ARBA" id="ARBA00023034"/>
    </source>
</evidence>
<dbReference type="Gene3D" id="1.25.10.10">
    <property type="entry name" value="Leucine-rich Repeat Variant"/>
    <property type="match status" value="1"/>
</dbReference>
<evidence type="ECO:0000256" key="10">
    <source>
        <dbReference type="SAM" id="MobiDB-lite"/>
    </source>
</evidence>
<gene>
    <name evidence="12" type="ORF">GAYE_SCF64G6729</name>
</gene>
<evidence type="ECO:0000256" key="1">
    <source>
        <dbReference type="ARBA" id="ARBA00004156"/>
    </source>
</evidence>
<feature type="domain" description="GAE" evidence="11">
    <location>
        <begin position="746"/>
        <end position="866"/>
    </location>
</feature>
<dbReference type="GO" id="GO:0006886">
    <property type="term" value="P:intracellular protein transport"/>
    <property type="evidence" value="ECO:0007669"/>
    <property type="project" value="UniProtKB-UniRule"/>
</dbReference>
<evidence type="ECO:0000256" key="2">
    <source>
        <dbReference type="ARBA" id="ARBA00004555"/>
    </source>
</evidence>
<dbReference type="InterPro" id="IPR008153">
    <property type="entry name" value="GAE_dom"/>
</dbReference>
<reference evidence="12 13" key="1">
    <citation type="submission" date="2022-07" db="EMBL/GenBank/DDBJ databases">
        <title>Genome-wide signatures of adaptation to extreme environments.</title>
        <authorList>
            <person name="Cho C.H."/>
            <person name="Yoon H.S."/>
        </authorList>
    </citation>
    <scope>NUCLEOTIDE SEQUENCE [LARGE SCALE GENOMIC DNA]</scope>
    <source>
        <strain evidence="12 13">108.79 E11</strain>
    </source>
</reference>
<sequence>MEKEAKKLYKKTKEMFRDAKKTLYCKTLREVVKEFRSCKTTAEERALVKKESAQIRDLFKEGDTAFRRRNVAKLLFFHMQGYPTEFGQLECLKLCISPKYKDKRVGYLGLGVLLDENQEVLTLVTNCLVQDLQSNIPLVAGLALTAVGNVASAELIKDVFPLIEKHLQGRDPYLRKKALLASVRICRKVPEYNNLLVDYMTQTLGERSEEVVLTGLALALELARTSPEYIEPLRSKVIPPCVNLLKELLSPSFDPELSISGITDPFLQVKLLQVLSAYGSGSKEASNSCADVLIKILSNTDSSSNAGLAVIYECVRTVISIRELPGTLRSLAVETLGGRLLNEAKDNNARYVSLQCLLSVVEEKKEQVKRYQDTILECLSDPDISIRRRALDLVYALTDSSNITQLSRCLLEFLTNCEDELKPSVARKLSDMADRYAPDIEWHVDVMSRTLSLTDVLMPESLISLFVALISAKESVQVYASKVLFELGLQPYSNVHSFDRLDPSLYELKPALEMVSIWVIGEYGYKWMTNQESSSLSAVEVINSLHTILELSMRNSYQGKKKQVLLGGSVHSSSCLLREVALSCLAKLYMRVSLPRETQELILNTLRTYQTSIDLEVQQRACEYFQLLDERWMTFSKQVMAPLPPIDYHSLRKKHLIGSDTAPFANPRKELSESLVSLLLDEEKEEEQEPHEPPTILLEDWQTDPLGSSSANQADDLNSLLFSSHHHHSNNNNNNNNHPQGKISAASKDAIVKTLDCGEYLKADLYFLQVPNPKDATCKVEFHFTSVVSLTNFRFQVAVPKYMKVELHPASSSSLQPGGEIVQLVVLSSSTPDKPWQFKYRISFHLSESTATDPSITLEGIFRDFPGRQP</sequence>
<organism evidence="12 13">
    <name type="scientific">Galdieria yellowstonensis</name>
    <dbReference type="NCBI Taxonomy" id="3028027"/>
    <lineage>
        <taxon>Eukaryota</taxon>
        <taxon>Rhodophyta</taxon>
        <taxon>Bangiophyceae</taxon>
        <taxon>Galdieriales</taxon>
        <taxon>Galdieriaceae</taxon>
        <taxon>Galdieria</taxon>
    </lineage>
</organism>
<dbReference type="Gene3D" id="2.60.40.1230">
    <property type="match status" value="1"/>
</dbReference>
<evidence type="ECO:0000256" key="3">
    <source>
        <dbReference type="ARBA" id="ARBA00006613"/>
    </source>
</evidence>
<dbReference type="SUPFAM" id="SSF48371">
    <property type="entry name" value="ARM repeat"/>
    <property type="match status" value="1"/>
</dbReference>
<keyword evidence="8 9" id="KW-0968">Cytoplasmic vesicle</keyword>
<dbReference type="Pfam" id="PF02883">
    <property type="entry name" value="Alpha_adaptinC2"/>
    <property type="match status" value="1"/>
</dbReference>
<protein>
    <recommendedName>
        <fullName evidence="9">AP-1 complex subunit gamma</fullName>
    </recommendedName>
</protein>
<keyword evidence="5 9" id="KW-0653">Protein transport</keyword>
<dbReference type="PIRSF" id="PIRSF037094">
    <property type="entry name" value="AP1_complex_gamma"/>
    <property type="match status" value="1"/>
</dbReference>
<evidence type="ECO:0000256" key="8">
    <source>
        <dbReference type="ARBA" id="ARBA00023329"/>
    </source>
</evidence>
<dbReference type="SUPFAM" id="SSF49348">
    <property type="entry name" value="Clathrin adaptor appendage domain"/>
    <property type="match status" value="1"/>
</dbReference>
<dbReference type="PROSITE" id="PS50180">
    <property type="entry name" value="GAE"/>
    <property type="match status" value="1"/>
</dbReference>
<dbReference type="InterPro" id="IPR011989">
    <property type="entry name" value="ARM-like"/>
</dbReference>
<dbReference type="Proteomes" id="UP001300502">
    <property type="component" value="Unassembled WGS sequence"/>
</dbReference>
<dbReference type="InterPro" id="IPR016024">
    <property type="entry name" value="ARM-type_fold"/>
</dbReference>
<proteinExistence type="inferred from homology"/>
<dbReference type="AlphaFoldDB" id="A0AAV9IMU5"/>
<comment type="caution">
    <text evidence="12">The sequence shown here is derived from an EMBL/GenBank/DDBJ whole genome shotgun (WGS) entry which is preliminary data.</text>
</comment>
<evidence type="ECO:0000313" key="12">
    <source>
        <dbReference type="EMBL" id="KAK4528783.1"/>
    </source>
</evidence>
<dbReference type="InterPro" id="IPR008152">
    <property type="entry name" value="Clathrin_a/b/g-adaptin_app_Ig"/>
</dbReference>
<feature type="region of interest" description="Disordered" evidence="10">
    <location>
        <begin position="723"/>
        <end position="742"/>
    </location>
</feature>
<dbReference type="SMART" id="SM00809">
    <property type="entry name" value="Alpha_adaptinC2"/>
    <property type="match status" value="1"/>
</dbReference>
<name>A0AAV9IMU5_9RHOD</name>
<keyword evidence="4 9" id="KW-0813">Transport</keyword>
<keyword evidence="13" id="KW-1185">Reference proteome</keyword>
<keyword evidence="7 9" id="KW-0472">Membrane</keyword>
<feature type="region of interest" description="Disordered" evidence="10">
    <location>
        <begin position="681"/>
        <end position="709"/>
    </location>
</feature>
<dbReference type="GO" id="GO:0030121">
    <property type="term" value="C:AP-1 adaptor complex"/>
    <property type="evidence" value="ECO:0007669"/>
    <property type="project" value="InterPro"/>
</dbReference>
<keyword evidence="6 9" id="KW-0333">Golgi apparatus</keyword>
<dbReference type="InterPro" id="IPR013041">
    <property type="entry name" value="Clathrin_app_Ig-like_sf"/>
</dbReference>
<dbReference type="EMBL" id="JANCYU010000069">
    <property type="protein sequence ID" value="KAK4528783.1"/>
    <property type="molecule type" value="Genomic_DNA"/>
</dbReference>
<evidence type="ECO:0000313" key="13">
    <source>
        <dbReference type="Proteomes" id="UP001300502"/>
    </source>
</evidence>
<comment type="similarity">
    <text evidence="3 9">Belongs to the adaptor complexes large subunit family.</text>
</comment>
<dbReference type="PANTHER" id="PTHR22780">
    <property type="entry name" value="ADAPTIN, ALPHA/GAMMA/EPSILON"/>
    <property type="match status" value="1"/>
</dbReference>
<evidence type="ECO:0000256" key="4">
    <source>
        <dbReference type="ARBA" id="ARBA00022448"/>
    </source>
</evidence>
<accession>A0AAV9IMU5</accession>